<name>A0A7N0UBH8_KALFE</name>
<sequence>MTNGRLMSVRHRVMLSSSYQARLSIIYFASPPPKALISCLPELVTPEKPPLYNPFTWMELKKVMYTMKLAANRLDHFKIHPENDIVE</sequence>
<keyword evidence="2" id="KW-1185">Reference proteome</keyword>
<dbReference type="OMA" id="IHPENDI"/>
<dbReference type="Gene3D" id="2.60.120.330">
    <property type="entry name" value="B-lactam Antibiotic, Isopenicillin N Synthase, Chain"/>
    <property type="match status" value="1"/>
</dbReference>
<proteinExistence type="predicted"/>
<evidence type="ECO:0000313" key="2">
    <source>
        <dbReference type="Proteomes" id="UP000594263"/>
    </source>
</evidence>
<dbReference type="EnsemblPlants" id="Kaladp0059s0340.1.v1.1">
    <property type="protein sequence ID" value="Kaladp0059s0340.1.v1.1.CDS.1"/>
    <property type="gene ID" value="Kaladp0059s0340.v1.1"/>
</dbReference>
<dbReference type="Proteomes" id="UP000594263">
    <property type="component" value="Unplaced"/>
</dbReference>
<organism evidence="1 2">
    <name type="scientific">Kalanchoe fedtschenkoi</name>
    <name type="common">Lavender scallops</name>
    <name type="synonym">South American air plant</name>
    <dbReference type="NCBI Taxonomy" id="63787"/>
    <lineage>
        <taxon>Eukaryota</taxon>
        <taxon>Viridiplantae</taxon>
        <taxon>Streptophyta</taxon>
        <taxon>Embryophyta</taxon>
        <taxon>Tracheophyta</taxon>
        <taxon>Spermatophyta</taxon>
        <taxon>Magnoliopsida</taxon>
        <taxon>eudicotyledons</taxon>
        <taxon>Gunneridae</taxon>
        <taxon>Pentapetalae</taxon>
        <taxon>Saxifragales</taxon>
        <taxon>Crassulaceae</taxon>
        <taxon>Kalanchoe</taxon>
    </lineage>
</organism>
<evidence type="ECO:0000313" key="1">
    <source>
        <dbReference type="EnsemblPlants" id="Kaladp0059s0340.1.v1.1.CDS.1"/>
    </source>
</evidence>
<reference evidence="1" key="1">
    <citation type="submission" date="2021-01" db="UniProtKB">
        <authorList>
            <consortium name="EnsemblPlants"/>
        </authorList>
    </citation>
    <scope>IDENTIFICATION</scope>
</reference>
<dbReference type="AlphaFoldDB" id="A0A7N0UBH8"/>
<protein>
    <submittedName>
        <fullName evidence="1">Uncharacterized protein</fullName>
    </submittedName>
</protein>
<dbReference type="SUPFAM" id="SSF51197">
    <property type="entry name" value="Clavaminate synthase-like"/>
    <property type="match status" value="1"/>
</dbReference>
<dbReference type="InterPro" id="IPR027443">
    <property type="entry name" value="IPNS-like_sf"/>
</dbReference>
<accession>A0A7N0UBH8</accession>
<dbReference type="Gramene" id="Kaladp0059s0340.1.v1.1">
    <property type="protein sequence ID" value="Kaladp0059s0340.1.v1.1.CDS.1"/>
    <property type="gene ID" value="Kaladp0059s0340.v1.1"/>
</dbReference>